<name>A0A1M5VLN4_9FIRM</name>
<dbReference type="InterPro" id="IPR036782">
    <property type="entry name" value="NE0471-like_N"/>
</dbReference>
<protein>
    <recommendedName>
        <fullName evidence="3">DUF2442 domain-containing protein</fullName>
    </recommendedName>
</protein>
<dbReference type="Proteomes" id="UP000183954">
    <property type="component" value="Unassembled WGS sequence"/>
</dbReference>
<dbReference type="Pfam" id="PF10387">
    <property type="entry name" value="DUF2442"/>
    <property type="match status" value="1"/>
</dbReference>
<keyword evidence="2" id="KW-1185">Reference proteome</keyword>
<evidence type="ECO:0008006" key="3">
    <source>
        <dbReference type="Google" id="ProtNLM"/>
    </source>
</evidence>
<dbReference type="SUPFAM" id="SSF143880">
    <property type="entry name" value="NE0471 N-terminal domain-like"/>
    <property type="match status" value="1"/>
</dbReference>
<dbReference type="AlphaFoldDB" id="A0A1M5VLN4"/>
<accession>A0A1M5VLN4</accession>
<gene>
    <name evidence="1" type="ORF">SAMN02746098_01398</name>
</gene>
<dbReference type="STRING" id="1121420.SAMN02746098_01398"/>
<evidence type="ECO:0000313" key="2">
    <source>
        <dbReference type="Proteomes" id="UP000183954"/>
    </source>
</evidence>
<evidence type="ECO:0000313" key="1">
    <source>
        <dbReference type="EMBL" id="SHH76088.1"/>
    </source>
</evidence>
<reference evidence="2" key="1">
    <citation type="submission" date="2016-11" db="EMBL/GenBank/DDBJ databases">
        <authorList>
            <person name="Varghese N."/>
            <person name="Submissions S."/>
        </authorList>
    </citation>
    <scope>NUCLEOTIDE SEQUENCE [LARGE SCALE GENOMIC DNA]</scope>
    <source>
        <strain evidence="2">DSM 15449</strain>
    </source>
</reference>
<dbReference type="Gene3D" id="3.30.2020.10">
    <property type="entry name" value="NE0471-like N-terminal domain"/>
    <property type="match status" value="1"/>
</dbReference>
<dbReference type="EMBL" id="FQXJ01000004">
    <property type="protein sequence ID" value="SHH76088.1"/>
    <property type="molecule type" value="Genomic_DNA"/>
</dbReference>
<sequence length="81" mass="9232">MIPPKVKEVVATNDYSLIVTFDNAVIKQYNMQNMIEQPRFLSLKNKALFMTVSVDMGGYGVSWDSEIDLSENELWTQGIEV</sequence>
<proteinExistence type="predicted"/>
<dbReference type="InterPro" id="IPR018841">
    <property type="entry name" value="DUF2442"/>
</dbReference>
<dbReference type="OrthoDB" id="162796at2"/>
<organism evidence="1 2">
    <name type="scientific">Desulfosporosinus lacus DSM 15449</name>
    <dbReference type="NCBI Taxonomy" id="1121420"/>
    <lineage>
        <taxon>Bacteria</taxon>
        <taxon>Bacillati</taxon>
        <taxon>Bacillota</taxon>
        <taxon>Clostridia</taxon>
        <taxon>Eubacteriales</taxon>
        <taxon>Desulfitobacteriaceae</taxon>
        <taxon>Desulfosporosinus</taxon>
    </lineage>
</organism>
<dbReference type="RefSeq" id="WP_073028817.1">
    <property type="nucleotide sequence ID" value="NZ_FQXJ01000004.1"/>
</dbReference>